<dbReference type="RefSeq" id="WP_149892758.1">
    <property type="nucleotide sequence ID" value="NZ_JBHUFA010000004.1"/>
</dbReference>
<dbReference type="InterPro" id="IPR003749">
    <property type="entry name" value="ThiS/MoaD-like"/>
</dbReference>
<keyword evidence="2" id="KW-1185">Reference proteome</keyword>
<sequence length="83" mass="9170">MLIKYFASIRERVGREEERIEIPASVTTIAELLDDLAGRDETYAFAFGDRETLRAALDQMHVELDTPLAGASELALFPPMTGG</sequence>
<dbReference type="InterPro" id="IPR012675">
    <property type="entry name" value="Beta-grasp_dom_sf"/>
</dbReference>
<name>A0ABW4JWN6_9HYPH</name>
<organism evidence="1 2">
    <name type="scientific">Roseibium aestuarii</name>
    <dbReference type="NCBI Taxonomy" id="2600299"/>
    <lineage>
        <taxon>Bacteria</taxon>
        <taxon>Pseudomonadati</taxon>
        <taxon>Pseudomonadota</taxon>
        <taxon>Alphaproteobacteria</taxon>
        <taxon>Hyphomicrobiales</taxon>
        <taxon>Stappiaceae</taxon>
        <taxon>Roseibium</taxon>
    </lineage>
</organism>
<gene>
    <name evidence="1" type="primary">moaD</name>
    <name evidence="1" type="ORF">ACFSC7_12570</name>
</gene>
<comment type="caution">
    <text evidence="1">The sequence shown here is derived from an EMBL/GenBank/DDBJ whole genome shotgun (WGS) entry which is preliminary data.</text>
</comment>
<protein>
    <submittedName>
        <fullName evidence="1">Molybdopterin converting factor subunit 1</fullName>
    </submittedName>
</protein>
<dbReference type="EMBL" id="JBHUFA010000004">
    <property type="protein sequence ID" value="MFD1696355.1"/>
    <property type="molecule type" value="Genomic_DNA"/>
</dbReference>
<dbReference type="Pfam" id="PF02597">
    <property type="entry name" value="ThiS"/>
    <property type="match status" value="1"/>
</dbReference>
<dbReference type="NCBIfam" id="TIGR01682">
    <property type="entry name" value="moaD"/>
    <property type="match status" value="1"/>
</dbReference>
<proteinExistence type="predicted"/>
<reference evidence="2" key="1">
    <citation type="journal article" date="2019" name="Int. J. Syst. Evol. Microbiol.">
        <title>The Global Catalogue of Microorganisms (GCM) 10K type strain sequencing project: providing services to taxonomists for standard genome sequencing and annotation.</title>
        <authorList>
            <consortium name="The Broad Institute Genomics Platform"/>
            <consortium name="The Broad Institute Genome Sequencing Center for Infectious Disease"/>
            <person name="Wu L."/>
            <person name="Ma J."/>
        </authorList>
    </citation>
    <scope>NUCLEOTIDE SEQUENCE [LARGE SCALE GENOMIC DNA]</scope>
    <source>
        <strain evidence="2">JCM 3369</strain>
    </source>
</reference>
<dbReference type="Gene3D" id="3.10.20.30">
    <property type="match status" value="1"/>
</dbReference>
<evidence type="ECO:0000313" key="1">
    <source>
        <dbReference type="EMBL" id="MFD1696355.1"/>
    </source>
</evidence>
<evidence type="ECO:0000313" key="2">
    <source>
        <dbReference type="Proteomes" id="UP001597327"/>
    </source>
</evidence>
<dbReference type="InterPro" id="IPR016155">
    <property type="entry name" value="Mopterin_synth/thiamin_S_b"/>
</dbReference>
<dbReference type="Proteomes" id="UP001597327">
    <property type="component" value="Unassembled WGS sequence"/>
</dbReference>
<accession>A0ABW4JWN6</accession>
<dbReference type="SUPFAM" id="SSF54285">
    <property type="entry name" value="MoaD/ThiS"/>
    <property type="match status" value="1"/>
</dbReference>